<evidence type="ECO:0000256" key="1">
    <source>
        <dbReference type="SAM" id="SignalP"/>
    </source>
</evidence>
<name>A0A975CH60_9BURK</name>
<organism evidence="2 3">
    <name type="scientific">Ottowia testudinis</name>
    <dbReference type="NCBI Taxonomy" id="2816950"/>
    <lineage>
        <taxon>Bacteria</taxon>
        <taxon>Pseudomonadati</taxon>
        <taxon>Pseudomonadota</taxon>
        <taxon>Betaproteobacteria</taxon>
        <taxon>Burkholderiales</taxon>
        <taxon>Comamonadaceae</taxon>
        <taxon>Ottowia</taxon>
    </lineage>
</organism>
<dbReference type="SUPFAM" id="SSF49478">
    <property type="entry name" value="Cna protein B-type domain"/>
    <property type="match status" value="1"/>
</dbReference>
<reference evidence="2" key="1">
    <citation type="submission" date="2021-03" db="EMBL/GenBank/DDBJ databases">
        <title>Ottowia sp. 27C isolated from the cloaca of a Giant Asian pond turtle (Heosemys grandis).</title>
        <authorList>
            <person name="Spergser J."/>
            <person name="Busse H.-J."/>
        </authorList>
    </citation>
    <scope>NUCLEOTIDE SEQUENCE</scope>
    <source>
        <strain evidence="2">27C</strain>
    </source>
</reference>
<dbReference type="KEGG" id="otd:J1M35_05565"/>
<feature type="chain" id="PRO_5037653391" evidence="1">
    <location>
        <begin position="20"/>
        <end position="241"/>
    </location>
</feature>
<dbReference type="Pfam" id="PF10670">
    <property type="entry name" value="DUF4198"/>
    <property type="match status" value="1"/>
</dbReference>
<keyword evidence="3" id="KW-1185">Reference proteome</keyword>
<dbReference type="RefSeq" id="WP_208010257.1">
    <property type="nucleotide sequence ID" value="NZ_CP071796.1"/>
</dbReference>
<evidence type="ECO:0000313" key="3">
    <source>
        <dbReference type="Proteomes" id="UP000663903"/>
    </source>
</evidence>
<dbReference type="EMBL" id="CP071796">
    <property type="protein sequence ID" value="QTD46358.1"/>
    <property type="molecule type" value="Genomic_DNA"/>
</dbReference>
<accession>A0A975CH60</accession>
<keyword evidence="1" id="KW-0732">Signal</keyword>
<dbReference type="AlphaFoldDB" id="A0A975CH60"/>
<protein>
    <submittedName>
        <fullName evidence="2">DUF4198 domain-containing protein</fullName>
    </submittedName>
</protein>
<feature type="signal peptide" evidence="1">
    <location>
        <begin position="1"/>
        <end position="19"/>
    </location>
</feature>
<dbReference type="InterPro" id="IPR019613">
    <property type="entry name" value="DUF4198"/>
</dbReference>
<dbReference type="Proteomes" id="UP000663903">
    <property type="component" value="Chromosome"/>
</dbReference>
<sequence length="241" mass="25827">MKHPFAALLLICAATGAHAHHVWLEQNAQGAVLHFGEFGDNLRETSPGLLDKFPGPVARKLGPNGEAPVALKKGAHGFVLNARAGQGETLLVEERAYPTSERKEGEATVRSVYMPAARLAGDLSAHQPALTLDLVPTGTRQGEAVEFQAFYKSQPLPKAKVEVVTPSGWRQERHTDASGKFSVPLPWSGPYALELSHRDNQPGERAGGDKYDRASYVTTLTVYQPTGIAPLPAGPAAQPNK</sequence>
<proteinExistence type="predicted"/>
<gene>
    <name evidence="2" type="ORF">J1M35_05565</name>
</gene>
<evidence type="ECO:0000313" key="2">
    <source>
        <dbReference type="EMBL" id="QTD46358.1"/>
    </source>
</evidence>